<dbReference type="AlphaFoldDB" id="A0A0K6HWW9"/>
<evidence type="ECO:0000259" key="7">
    <source>
        <dbReference type="Pfam" id="PF25967"/>
    </source>
</evidence>
<feature type="domain" description="Multidrug resistance protein MdtA-like C-terminal permuted SH3" evidence="7">
    <location>
        <begin position="300"/>
        <end position="365"/>
    </location>
</feature>
<dbReference type="RefSeq" id="WP_055449895.1">
    <property type="nucleotide sequence ID" value="NZ_CYHF01000003.1"/>
</dbReference>
<dbReference type="InterPro" id="IPR058627">
    <property type="entry name" value="MdtA-like_C"/>
</dbReference>
<keyword evidence="4" id="KW-1133">Transmembrane helix</keyword>
<organism evidence="8 9">
    <name type="scientific">Thiomonas bhubaneswarensis</name>
    <dbReference type="NCBI Taxonomy" id="339866"/>
    <lineage>
        <taxon>Bacteria</taxon>
        <taxon>Pseudomonadati</taxon>
        <taxon>Pseudomonadota</taxon>
        <taxon>Betaproteobacteria</taxon>
        <taxon>Burkholderiales</taxon>
        <taxon>Thiomonas</taxon>
    </lineage>
</organism>
<reference evidence="9" key="1">
    <citation type="submission" date="2015-08" db="EMBL/GenBank/DDBJ databases">
        <authorList>
            <person name="Varghese N."/>
        </authorList>
    </citation>
    <scope>NUCLEOTIDE SEQUENCE [LARGE SCALE GENOMIC DNA]</scope>
    <source>
        <strain evidence="9">DSM 18181</strain>
    </source>
</reference>
<dbReference type="STRING" id="339866.GCA_001418255_00956"/>
<feature type="domain" description="CusB-like beta-barrel" evidence="6">
    <location>
        <begin position="221"/>
        <end position="293"/>
    </location>
</feature>
<dbReference type="Gene3D" id="2.40.50.100">
    <property type="match status" value="1"/>
</dbReference>
<dbReference type="FunFam" id="2.40.30.170:FF:000010">
    <property type="entry name" value="Efflux RND transporter periplasmic adaptor subunit"/>
    <property type="match status" value="1"/>
</dbReference>
<evidence type="ECO:0000256" key="3">
    <source>
        <dbReference type="ARBA" id="ARBA00022448"/>
    </source>
</evidence>
<gene>
    <name evidence="8" type="ORF">Ga0061069_10376</name>
</gene>
<evidence type="ECO:0000259" key="5">
    <source>
        <dbReference type="Pfam" id="PF25917"/>
    </source>
</evidence>
<name>A0A0K6HWW9_9BURK</name>
<feature type="transmembrane region" description="Helical" evidence="4">
    <location>
        <begin position="9"/>
        <end position="26"/>
    </location>
</feature>
<dbReference type="Gene3D" id="2.40.30.170">
    <property type="match status" value="1"/>
</dbReference>
<evidence type="ECO:0000256" key="2">
    <source>
        <dbReference type="ARBA" id="ARBA00009477"/>
    </source>
</evidence>
<dbReference type="InterPro" id="IPR006143">
    <property type="entry name" value="RND_pump_MFP"/>
</dbReference>
<dbReference type="GO" id="GO:1990281">
    <property type="term" value="C:efflux pump complex"/>
    <property type="evidence" value="ECO:0007669"/>
    <property type="project" value="TreeGrafter"/>
</dbReference>
<dbReference type="Gene3D" id="2.40.420.20">
    <property type="match status" value="1"/>
</dbReference>
<evidence type="ECO:0000313" key="8">
    <source>
        <dbReference type="EMBL" id="CUA95385.1"/>
    </source>
</evidence>
<keyword evidence="3" id="KW-0813">Transport</keyword>
<dbReference type="InterPro" id="IPR058792">
    <property type="entry name" value="Beta-barrel_RND_2"/>
</dbReference>
<dbReference type="SUPFAM" id="SSF111369">
    <property type="entry name" value="HlyD-like secretion proteins"/>
    <property type="match status" value="1"/>
</dbReference>
<dbReference type="Gene3D" id="1.10.287.470">
    <property type="entry name" value="Helix hairpin bin"/>
    <property type="match status" value="1"/>
</dbReference>
<dbReference type="PANTHER" id="PTHR30469:SF11">
    <property type="entry name" value="BLL4320 PROTEIN"/>
    <property type="match status" value="1"/>
</dbReference>
<sequence length="394" mass="41786">MTQGTTKRMIIMLIIAAVLIGGVVWFQHFKNTMIAKAIKGMANPPQTVSTIVAKESSWQPTVDALGNLRASQQASLSSQVAGIVTAIHFKSGEKVRAGQVLAQISDAPQRAQLAQLQAQVGQLQAQRDLAQTTLKRDEAQLKVQAISQAVVDTDRANLASIDAQLKALAEQINAQKAVLDQARITAPFSGVLGIRQINLGQYLAPGTAAVTLQALDPMDIDFTVPQNQIDLVHVGMNAEVTTNAAPGQIFTARVIAVEPQVNTATRNLTVRARIPNPKGQLLPGVFASVRLSDGKPRDYVTLPNAAVAYNPYGATVYIVKDEGKAADGKPKLTAEQRFVTTGPTRGDQVAILSGVKPGETVVTAGQLKLRNGSPILINNSVQPADSPNPQVPNS</sequence>
<dbReference type="EMBL" id="CYHF01000003">
    <property type="protein sequence ID" value="CUA95385.1"/>
    <property type="molecule type" value="Genomic_DNA"/>
</dbReference>
<dbReference type="PANTHER" id="PTHR30469">
    <property type="entry name" value="MULTIDRUG RESISTANCE PROTEIN MDTA"/>
    <property type="match status" value="1"/>
</dbReference>
<proteinExistence type="inferred from homology"/>
<feature type="domain" description="Multidrug resistance protein MdtA-like barrel-sandwich hybrid" evidence="5">
    <location>
        <begin position="73"/>
        <end position="209"/>
    </location>
</feature>
<dbReference type="Proteomes" id="UP000183649">
    <property type="component" value="Unassembled WGS sequence"/>
</dbReference>
<dbReference type="Pfam" id="PF25967">
    <property type="entry name" value="RND-MFP_C"/>
    <property type="match status" value="1"/>
</dbReference>
<comment type="similarity">
    <text evidence="2">Belongs to the membrane fusion protein (MFP) (TC 8.A.1) family.</text>
</comment>
<dbReference type="NCBIfam" id="TIGR01730">
    <property type="entry name" value="RND_mfp"/>
    <property type="match status" value="1"/>
</dbReference>
<keyword evidence="4" id="KW-0472">Membrane</keyword>
<accession>A0A0K6HWW9</accession>
<evidence type="ECO:0000259" key="6">
    <source>
        <dbReference type="Pfam" id="PF25954"/>
    </source>
</evidence>
<keyword evidence="9" id="KW-1185">Reference proteome</keyword>
<evidence type="ECO:0000256" key="4">
    <source>
        <dbReference type="SAM" id="Phobius"/>
    </source>
</evidence>
<dbReference type="GO" id="GO:0015562">
    <property type="term" value="F:efflux transmembrane transporter activity"/>
    <property type="evidence" value="ECO:0007669"/>
    <property type="project" value="TreeGrafter"/>
</dbReference>
<evidence type="ECO:0000313" key="9">
    <source>
        <dbReference type="Proteomes" id="UP000183649"/>
    </source>
</evidence>
<keyword evidence="4" id="KW-0812">Transmembrane</keyword>
<dbReference type="OrthoDB" id="9784484at2"/>
<dbReference type="Pfam" id="PF25917">
    <property type="entry name" value="BSH_RND"/>
    <property type="match status" value="1"/>
</dbReference>
<comment type="subcellular location">
    <subcellularLocation>
        <location evidence="1">Cell envelope</location>
    </subcellularLocation>
</comment>
<dbReference type="Pfam" id="PF25954">
    <property type="entry name" value="Beta-barrel_RND_2"/>
    <property type="match status" value="1"/>
</dbReference>
<evidence type="ECO:0000256" key="1">
    <source>
        <dbReference type="ARBA" id="ARBA00004196"/>
    </source>
</evidence>
<dbReference type="InterPro" id="IPR058625">
    <property type="entry name" value="MdtA-like_BSH"/>
</dbReference>
<protein>
    <submittedName>
        <fullName evidence="8">RND family efflux transporter, MFP subunit</fullName>
    </submittedName>
</protein>